<evidence type="ECO:0000313" key="4">
    <source>
        <dbReference type="Proteomes" id="UP000077519"/>
    </source>
</evidence>
<name>A0A177Y751_9NOCA</name>
<accession>A0A177Y751</accession>
<dbReference type="Proteomes" id="UP000077519">
    <property type="component" value="Unassembled WGS sequence"/>
</dbReference>
<keyword evidence="2" id="KW-1133">Transmembrane helix</keyword>
<dbReference type="EMBL" id="LVHI01000039">
    <property type="protein sequence ID" value="OAK51317.1"/>
    <property type="molecule type" value="Genomic_DNA"/>
</dbReference>
<keyword evidence="4" id="KW-1185">Reference proteome</keyword>
<evidence type="ECO:0000256" key="1">
    <source>
        <dbReference type="SAM" id="MobiDB-lite"/>
    </source>
</evidence>
<evidence type="ECO:0000256" key="2">
    <source>
        <dbReference type="SAM" id="Phobius"/>
    </source>
</evidence>
<feature type="region of interest" description="Disordered" evidence="1">
    <location>
        <begin position="47"/>
        <end position="73"/>
    </location>
</feature>
<evidence type="ECO:0000313" key="3">
    <source>
        <dbReference type="EMBL" id="OAK51317.1"/>
    </source>
</evidence>
<protein>
    <submittedName>
        <fullName evidence="3">Uncharacterized protein</fullName>
    </submittedName>
</protein>
<feature type="transmembrane region" description="Helical" evidence="2">
    <location>
        <begin position="20"/>
        <end position="42"/>
    </location>
</feature>
<keyword evidence="2" id="KW-0812">Transmembrane</keyword>
<dbReference type="AlphaFoldDB" id="A0A177Y751"/>
<proteinExistence type="predicted"/>
<feature type="compositionally biased region" description="Basic and acidic residues" evidence="1">
    <location>
        <begin position="63"/>
        <end position="73"/>
    </location>
</feature>
<keyword evidence="2" id="KW-0472">Membrane</keyword>
<reference evidence="3 4" key="1">
    <citation type="submission" date="2016-03" db="EMBL/GenBank/DDBJ databases">
        <title>Genome sequence of Rhodococcus kyotonensis KB10.</title>
        <authorList>
            <person name="Jeong H."/>
            <person name="Hong C.E."/>
            <person name="Jo S.H."/>
            <person name="Park J.M."/>
        </authorList>
    </citation>
    <scope>NUCLEOTIDE SEQUENCE [LARGE SCALE GENOMIC DNA]</scope>
    <source>
        <strain evidence="3 4">KB10</strain>
    </source>
</reference>
<comment type="caution">
    <text evidence="3">The sequence shown here is derived from an EMBL/GenBank/DDBJ whole genome shotgun (WGS) entry which is preliminary data.</text>
</comment>
<organism evidence="3 4">
    <name type="scientific">Rhodococcoides kyotonense</name>
    <dbReference type="NCBI Taxonomy" id="398843"/>
    <lineage>
        <taxon>Bacteria</taxon>
        <taxon>Bacillati</taxon>
        <taxon>Actinomycetota</taxon>
        <taxon>Actinomycetes</taxon>
        <taxon>Mycobacteriales</taxon>
        <taxon>Nocardiaceae</taxon>
        <taxon>Rhodococcoides</taxon>
    </lineage>
</organism>
<sequence length="73" mass="7820">MTAFATTPPDNVVYLADHSVVLALPALIPAFVIVAVVLYVVAKDRRAERNEQAEGTPRGEGPAGHDHHDEESS</sequence>
<gene>
    <name evidence="3" type="ORF">A3K89_11935</name>
</gene>
<dbReference type="RefSeq" id="WP_068431138.1">
    <property type="nucleotide sequence ID" value="NZ_LVHI01000039.1"/>
</dbReference>